<proteinExistence type="predicted"/>
<gene>
    <name evidence="3" type="ORF">FHW37_103625</name>
</gene>
<dbReference type="OrthoDB" id="311718at2"/>
<organism evidence="3 4">
    <name type="scientific">Neorhizobium alkalisoli</name>
    <dbReference type="NCBI Taxonomy" id="528178"/>
    <lineage>
        <taxon>Bacteria</taxon>
        <taxon>Pseudomonadati</taxon>
        <taxon>Pseudomonadota</taxon>
        <taxon>Alphaproteobacteria</taxon>
        <taxon>Hyphomicrobiales</taxon>
        <taxon>Rhizobiaceae</taxon>
        <taxon>Rhizobium/Agrobacterium group</taxon>
        <taxon>Neorhizobium</taxon>
    </lineage>
</organism>
<dbReference type="PANTHER" id="PTHR13847">
    <property type="entry name" value="SARCOSINE DEHYDROGENASE-RELATED"/>
    <property type="match status" value="1"/>
</dbReference>
<dbReference type="AlphaFoldDB" id="A0A561QWK5"/>
<evidence type="ECO:0000259" key="2">
    <source>
        <dbReference type="Pfam" id="PF01266"/>
    </source>
</evidence>
<feature type="domain" description="FAD dependent oxidoreductase" evidence="2">
    <location>
        <begin position="46"/>
        <end position="399"/>
    </location>
</feature>
<dbReference type="Gene3D" id="3.30.9.10">
    <property type="entry name" value="D-Amino Acid Oxidase, subunit A, domain 2"/>
    <property type="match status" value="1"/>
</dbReference>
<evidence type="ECO:0000313" key="3">
    <source>
        <dbReference type="EMBL" id="TWF54755.1"/>
    </source>
</evidence>
<accession>A0A561QWK5</accession>
<dbReference type="RefSeq" id="WP_145637476.1">
    <property type="nucleotide sequence ID" value="NZ_VIWP01000003.1"/>
</dbReference>
<protein>
    <submittedName>
        <fullName evidence="3">Glycine/D-amino acid oxidase-like deaminating enzyme</fullName>
    </submittedName>
</protein>
<comment type="caution">
    <text evidence="3">The sequence shown here is derived from an EMBL/GenBank/DDBJ whole genome shotgun (WGS) entry which is preliminary data.</text>
</comment>
<dbReference type="Gene3D" id="3.50.50.60">
    <property type="entry name" value="FAD/NAD(P)-binding domain"/>
    <property type="match status" value="1"/>
</dbReference>
<dbReference type="InterPro" id="IPR006076">
    <property type="entry name" value="FAD-dep_OxRdtase"/>
</dbReference>
<dbReference type="Proteomes" id="UP000320653">
    <property type="component" value="Unassembled WGS sequence"/>
</dbReference>
<dbReference type="PANTHER" id="PTHR13847:SF201">
    <property type="entry name" value="PUTATIBE OXIDOREDUCTASE"/>
    <property type="match status" value="1"/>
</dbReference>
<evidence type="ECO:0000256" key="1">
    <source>
        <dbReference type="ARBA" id="ARBA00023002"/>
    </source>
</evidence>
<keyword evidence="4" id="KW-1185">Reference proteome</keyword>
<dbReference type="InterPro" id="IPR036188">
    <property type="entry name" value="FAD/NAD-bd_sf"/>
</dbReference>
<dbReference type="GO" id="GO:0016491">
    <property type="term" value="F:oxidoreductase activity"/>
    <property type="evidence" value="ECO:0007669"/>
    <property type="project" value="UniProtKB-KW"/>
</dbReference>
<sequence>MDTTSRSAELSFRHTSHDDLISGRSPWGRQALRPHRRPLTENVRTDVAVIGGGITGALLAEHLTATGHQVMVIDREELGLGSTRASTALLQWEIDTPLAGLTELYGFETAAHIYRRSRAAVAGLAETISTNRIACRFEPRPTLYLAAGETGARDLYDELALRQRAGLPGELLDHRRLQGEFGFDREAAILSPGSAEADPLALCWGLLQIAADRGAALINADAVNFHEEGVRVMVETAGGHVVDARHVVLATGYVMPHFVMPERHRTASTFALATVPQKPDVAWRGRALVWEASDPYLYMRMTSDSRIIVGGEDEDIADPDQRDAMIATKIGLLQDKLSRLWPKADIRLSEAWAGAFGQTSDGLPLIGPVSGTQAVYAAYGYGGNGITFSYLASRMIAAMISGRHEAWFDDFALDRDPR</sequence>
<name>A0A561QWK5_9HYPH</name>
<keyword evidence="1" id="KW-0560">Oxidoreductase</keyword>
<evidence type="ECO:0000313" key="4">
    <source>
        <dbReference type="Proteomes" id="UP000320653"/>
    </source>
</evidence>
<reference evidence="3 4" key="1">
    <citation type="submission" date="2019-06" db="EMBL/GenBank/DDBJ databases">
        <title>Sorghum-associated microbial communities from plants grown in Nebraska, USA.</title>
        <authorList>
            <person name="Schachtman D."/>
        </authorList>
    </citation>
    <scope>NUCLEOTIDE SEQUENCE [LARGE SCALE GENOMIC DNA]</scope>
    <source>
        <strain evidence="3 4">1225</strain>
    </source>
</reference>
<dbReference type="Pfam" id="PF01266">
    <property type="entry name" value="DAO"/>
    <property type="match status" value="1"/>
</dbReference>
<dbReference type="SUPFAM" id="SSF51905">
    <property type="entry name" value="FAD/NAD(P)-binding domain"/>
    <property type="match status" value="1"/>
</dbReference>
<dbReference type="GO" id="GO:0005737">
    <property type="term" value="C:cytoplasm"/>
    <property type="evidence" value="ECO:0007669"/>
    <property type="project" value="TreeGrafter"/>
</dbReference>
<dbReference type="EMBL" id="VIWP01000003">
    <property type="protein sequence ID" value="TWF54755.1"/>
    <property type="molecule type" value="Genomic_DNA"/>
</dbReference>